<accession>G8LTP9</accession>
<sequence length="181" mass="21597">MVRWQIGDPGVFDDGYIHAKWREPAQEEFNRLLKEIYGENITSLYGFNFNSKYHKIDFNDVKDLSYEDVVKKYADKIYIDMKYYVFVEGEFNKREEAEKVYSLLKQHVLGREIVSFGLVVNYMASDFKKEFYDNFVDVRYGRNGYDDETLYNKGKFINTMGLVGVDLKDDYINDIINEFEY</sequence>
<dbReference type="Proteomes" id="UP000005435">
    <property type="component" value="Chromosome"/>
</dbReference>
<keyword evidence="2" id="KW-1185">Reference proteome</keyword>
<organism evidence="1 2">
    <name type="scientific">Acetivibrio clariflavus (strain DSM 19732 / NBRC 101661 / EBR45)</name>
    <name type="common">Clostridium clariflavum</name>
    <dbReference type="NCBI Taxonomy" id="720554"/>
    <lineage>
        <taxon>Bacteria</taxon>
        <taxon>Bacillati</taxon>
        <taxon>Bacillota</taxon>
        <taxon>Clostridia</taxon>
        <taxon>Eubacteriales</taxon>
        <taxon>Oscillospiraceae</taxon>
        <taxon>Acetivibrio</taxon>
    </lineage>
</organism>
<dbReference type="EMBL" id="CP003065">
    <property type="protein sequence ID" value="AEV70559.1"/>
    <property type="molecule type" value="Genomic_DNA"/>
</dbReference>
<dbReference type="KEGG" id="ccl:Clocl_4128"/>
<dbReference type="RefSeq" id="WP_014257055.1">
    <property type="nucleotide sequence ID" value="NC_016627.1"/>
</dbReference>
<reference evidence="2" key="1">
    <citation type="submission" date="2011-12" db="EMBL/GenBank/DDBJ databases">
        <title>Complete sequence of Clostridium clariflavum DSM 19732.</title>
        <authorList>
            <consortium name="US DOE Joint Genome Institute"/>
            <person name="Lucas S."/>
            <person name="Han J."/>
            <person name="Lapidus A."/>
            <person name="Cheng J.-F."/>
            <person name="Goodwin L."/>
            <person name="Pitluck S."/>
            <person name="Peters L."/>
            <person name="Teshima H."/>
            <person name="Detter J.C."/>
            <person name="Han C."/>
            <person name="Tapia R."/>
            <person name="Land M."/>
            <person name="Hauser L."/>
            <person name="Kyrpides N."/>
            <person name="Ivanova N."/>
            <person name="Pagani I."/>
            <person name="Kitzmiller T."/>
            <person name="Lynd L."/>
            <person name="Izquierdo J."/>
            <person name="Woyke T."/>
        </authorList>
    </citation>
    <scope>NUCLEOTIDE SEQUENCE [LARGE SCALE GENOMIC DNA]</scope>
    <source>
        <strain evidence="2">DSM 19732 / NBRC 101661 / EBR45</strain>
    </source>
</reference>
<gene>
    <name evidence="1" type="ordered locus">Clocl_4128</name>
</gene>
<dbReference type="STRING" id="720554.Clocl_4128"/>
<proteinExistence type="predicted"/>
<name>G8LTP9_ACECE</name>
<evidence type="ECO:0000313" key="1">
    <source>
        <dbReference type="EMBL" id="AEV70559.1"/>
    </source>
</evidence>
<evidence type="ECO:0000313" key="2">
    <source>
        <dbReference type="Proteomes" id="UP000005435"/>
    </source>
</evidence>
<reference evidence="1 2" key="2">
    <citation type="journal article" date="2012" name="Stand. Genomic Sci.">
        <title>Complete Genome Sequence of Clostridium clariflavum DSM 19732.</title>
        <authorList>
            <person name="Izquierdo J.A."/>
            <person name="Goodwin L."/>
            <person name="Davenport K.W."/>
            <person name="Teshima H."/>
            <person name="Bruce D."/>
            <person name="Detter C."/>
            <person name="Tapia R."/>
            <person name="Han S."/>
            <person name="Land M."/>
            <person name="Hauser L."/>
            <person name="Jeffries C.D."/>
            <person name="Han J."/>
            <person name="Pitluck S."/>
            <person name="Nolan M."/>
            <person name="Chen A."/>
            <person name="Huntemann M."/>
            <person name="Mavromatis K."/>
            <person name="Mikhailova N."/>
            <person name="Liolios K."/>
            <person name="Woyke T."/>
            <person name="Lynd L.R."/>
        </authorList>
    </citation>
    <scope>NUCLEOTIDE SEQUENCE [LARGE SCALE GENOMIC DNA]</scope>
    <source>
        <strain evidence="2">DSM 19732 / NBRC 101661 / EBR45</strain>
    </source>
</reference>
<protein>
    <submittedName>
        <fullName evidence="1">Uncharacterized protein</fullName>
    </submittedName>
</protein>
<dbReference type="HOGENOM" id="CLU_1486609_0_0_9"/>
<dbReference type="AlphaFoldDB" id="G8LTP9"/>